<keyword evidence="5" id="KW-1185">Reference proteome</keyword>
<sequence length="680" mass="76428">MSKLLTYLLLIHFHLSCGLAQSEIVDEVPTSGSVRPNETICYVFVLDEARTREVVFWQEPKLYIRLEPCQGVPHTRVSVSGCPNQGSAVNWDFQSSLMRNDLMVQGSPVPPAWEWPGDTEALDIELSYRRVFVEISQYYKPLKVVADLFDLQQELLARNFTADADVVASIAEEKISSQGGMMFLDPNLTEILKKIQAKLMPPANYFLTVTVHDAAKLTSQDIHPMYNSKNFDKNITSDLWKTPLVRFTDAVQARLYYIVFWPPTGSTVKNLTSSNVTSNISQDLSSLRRDNSRVDVSSTPSVSSHQVEATDAAVTGRQTLTRGAAVHPGRLEEVRSFNEKITERLRETDEQIRRLRNKNIPAVNKKLDETTSPQDSIRSSRRSLNMTALERAAIPIVPEDIVYMIFFLDITTEFKARWGTTMDAEGQVRTRLIDNPCGSSQNDFQRSGELTCGVLQWITRLEFDKLDINRNGYLSKDEYELRYPSYLPLKDNGLKGDYTFESAAENSSEWGISKATWDELYSDANSVMLASIKDPLVRNMWTVCGVRKFGIPLDPLGIAVANNSAGTWLSTRDLSQFEDGRLRYPVGGLNDSDNNVYILNVLARNLKTMEEFVYNPHVVQRKTPVYVAPQVNGPQVGLIVGVALTSAAIAIFVVAAIAMQTSKKMRPRLRIRTEKAGARI</sequence>
<accession>L1J7S8</accession>
<name>L1J7S8_GUITC</name>
<evidence type="ECO:0008006" key="6">
    <source>
        <dbReference type="Google" id="ProtNLM"/>
    </source>
</evidence>
<dbReference type="AlphaFoldDB" id="L1J7S8"/>
<dbReference type="Proteomes" id="UP000011087">
    <property type="component" value="Unassembled WGS sequence"/>
</dbReference>
<evidence type="ECO:0000256" key="1">
    <source>
        <dbReference type="SAM" id="Phobius"/>
    </source>
</evidence>
<dbReference type="PROSITE" id="PS00018">
    <property type="entry name" value="EF_HAND_1"/>
    <property type="match status" value="1"/>
</dbReference>
<evidence type="ECO:0000313" key="4">
    <source>
        <dbReference type="EnsemblProtists" id="EKX44593"/>
    </source>
</evidence>
<protein>
    <recommendedName>
        <fullName evidence="6">EF-hand domain-containing protein</fullName>
    </recommendedName>
</protein>
<feature type="chain" id="PRO_5008770972" description="EF-hand domain-containing protein" evidence="2">
    <location>
        <begin position="21"/>
        <end position="680"/>
    </location>
</feature>
<proteinExistence type="predicted"/>
<reference evidence="5" key="2">
    <citation type="submission" date="2012-11" db="EMBL/GenBank/DDBJ databases">
        <authorList>
            <person name="Kuo A."/>
            <person name="Curtis B.A."/>
            <person name="Tanifuji G."/>
            <person name="Burki F."/>
            <person name="Gruber A."/>
            <person name="Irimia M."/>
            <person name="Maruyama S."/>
            <person name="Arias M.C."/>
            <person name="Ball S.G."/>
            <person name="Gile G.H."/>
            <person name="Hirakawa Y."/>
            <person name="Hopkins J.F."/>
            <person name="Rensing S.A."/>
            <person name="Schmutz J."/>
            <person name="Symeonidi A."/>
            <person name="Elias M."/>
            <person name="Eveleigh R.J."/>
            <person name="Herman E.K."/>
            <person name="Klute M.J."/>
            <person name="Nakayama T."/>
            <person name="Obornik M."/>
            <person name="Reyes-Prieto A."/>
            <person name="Armbrust E.V."/>
            <person name="Aves S.J."/>
            <person name="Beiko R.G."/>
            <person name="Coutinho P."/>
            <person name="Dacks J.B."/>
            <person name="Durnford D.G."/>
            <person name="Fast N.M."/>
            <person name="Green B.R."/>
            <person name="Grisdale C."/>
            <person name="Hempe F."/>
            <person name="Henrissat B."/>
            <person name="Hoppner M.P."/>
            <person name="Ishida K.-I."/>
            <person name="Kim E."/>
            <person name="Koreny L."/>
            <person name="Kroth P.G."/>
            <person name="Liu Y."/>
            <person name="Malik S.-B."/>
            <person name="Maier U.G."/>
            <person name="McRose D."/>
            <person name="Mock T."/>
            <person name="Neilson J.A."/>
            <person name="Onodera N.T."/>
            <person name="Poole A.M."/>
            <person name="Pritham E.J."/>
            <person name="Richards T.A."/>
            <person name="Rocap G."/>
            <person name="Roy S.W."/>
            <person name="Sarai C."/>
            <person name="Schaack S."/>
            <person name="Shirato S."/>
            <person name="Slamovits C.H."/>
            <person name="Spencer D.F."/>
            <person name="Suzuki S."/>
            <person name="Worden A.Z."/>
            <person name="Zauner S."/>
            <person name="Barry K."/>
            <person name="Bell C."/>
            <person name="Bharti A.K."/>
            <person name="Crow J.A."/>
            <person name="Grimwood J."/>
            <person name="Kramer R."/>
            <person name="Lindquist E."/>
            <person name="Lucas S."/>
            <person name="Salamov A."/>
            <person name="McFadden G.I."/>
            <person name="Lane C.E."/>
            <person name="Keeling P.J."/>
            <person name="Gray M.W."/>
            <person name="Grigoriev I.V."/>
            <person name="Archibald J.M."/>
        </authorList>
    </citation>
    <scope>NUCLEOTIDE SEQUENCE</scope>
    <source>
        <strain evidence="5">CCMP2712</strain>
    </source>
</reference>
<reference evidence="3 5" key="1">
    <citation type="journal article" date="2012" name="Nature">
        <title>Algal genomes reveal evolutionary mosaicism and the fate of nucleomorphs.</title>
        <authorList>
            <consortium name="DOE Joint Genome Institute"/>
            <person name="Curtis B.A."/>
            <person name="Tanifuji G."/>
            <person name="Burki F."/>
            <person name="Gruber A."/>
            <person name="Irimia M."/>
            <person name="Maruyama S."/>
            <person name="Arias M.C."/>
            <person name="Ball S.G."/>
            <person name="Gile G.H."/>
            <person name="Hirakawa Y."/>
            <person name="Hopkins J.F."/>
            <person name="Kuo A."/>
            <person name="Rensing S.A."/>
            <person name="Schmutz J."/>
            <person name="Symeonidi A."/>
            <person name="Elias M."/>
            <person name="Eveleigh R.J."/>
            <person name="Herman E.K."/>
            <person name="Klute M.J."/>
            <person name="Nakayama T."/>
            <person name="Obornik M."/>
            <person name="Reyes-Prieto A."/>
            <person name="Armbrust E.V."/>
            <person name="Aves S.J."/>
            <person name="Beiko R.G."/>
            <person name="Coutinho P."/>
            <person name="Dacks J.B."/>
            <person name="Durnford D.G."/>
            <person name="Fast N.M."/>
            <person name="Green B.R."/>
            <person name="Grisdale C.J."/>
            <person name="Hempel F."/>
            <person name="Henrissat B."/>
            <person name="Hoppner M.P."/>
            <person name="Ishida K."/>
            <person name="Kim E."/>
            <person name="Koreny L."/>
            <person name="Kroth P.G."/>
            <person name="Liu Y."/>
            <person name="Malik S.B."/>
            <person name="Maier U.G."/>
            <person name="McRose D."/>
            <person name="Mock T."/>
            <person name="Neilson J.A."/>
            <person name="Onodera N.T."/>
            <person name="Poole A.M."/>
            <person name="Pritham E.J."/>
            <person name="Richards T.A."/>
            <person name="Rocap G."/>
            <person name="Roy S.W."/>
            <person name="Sarai C."/>
            <person name="Schaack S."/>
            <person name="Shirato S."/>
            <person name="Slamovits C.H."/>
            <person name="Spencer D.F."/>
            <person name="Suzuki S."/>
            <person name="Worden A.Z."/>
            <person name="Zauner S."/>
            <person name="Barry K."/>
            <person name="Bell C."/>
            <person name="Bharti A.K."/>
            <person name="Crow J.A."/>
            <person name="Grimwood J."/>
            <person name="Kramer R."/>
            <person name="Lindquist E."/>
            <person name="Lucas S."/>
            <person name="Salamov A."/>
            <person name="McFadden G.I."/>
            <person name="Lane C.E."/>
            <person name="Keeling P.J."/>
            <person name="Gray M.W."/>
            <person name="Grigoriev I.V."/>
            <person name="Archibald J.M."/>
        </authorList>
    </citation>
    <scope>NUCLEOTIDE SEQUENCE</scope>
    <source>
        <strain evidence="3 5">CCMP2712</strain>
    </source>
</reference>
<reference evidence="4" key="3">
    <citation type="submission" date="2015-06" db="UniProtKB">
        <authorList>
            <consortium name="EnsemblProtists"/>
        </authorList>
    </citation>
    <scope>IDENTIFICATION</scope>
</reference>
<keyword evidence="1" id="KW-0812">Transmembrane</keyword>
<dbReference type="EMBL" id="JH993003">
    <property type="protein sequence ID" value="EKX44593.1"/>
    <property type="molecule type" value="Genomic_DNA"/>
</dbReference>
<dbReference type="InterPro" id="IPR018247">
    <property type="entry name" value="EF_Hand_1_Ca_BS"/>
</dbReference>
<keyword evidence="1" id="KW-0472">Membrane</keyword>
<feature type="signal peptide" evidence="2">
    <location>
        <begin position="1"/>
        <end position="20"/>
    </location>
</feature>
<dbReference type="KEGG" id="gtt:GUITHDRAFT_139538"/>
<keyword evidence="2" id="KW-0732">Signal</keyword>
<feature type="transmembrane region" description="Helical" evidence="1">
    <location>
        <begin position="636"/>
        <end position="659"/>
    </location>
</feature>
<dbReference type="GeneID" id="17301282"/>
<dbReference type="OrthoDB" id="10582478at2759"/>
<gene>
    <name evidence="3" type="ORF">GUITHDRAFT_139538</name>
</gene>
<dbReference type="RefSeq" id="XP_005831573.1">
    <property type="nucleotide sequence ID" value="XM_005831516.1"/>
</dbReference>
<evidence type="ECO:0000313" key="3">
    <source>
        <dbReference type="EMBL" id="EKX44593.1"/>
    </source>
</evidence>
<evidence type="ECO:0000313" key="5">
    <source>
        <dbReference type="Proteomes" id="UP000011087"/>
    </source>
</evidence>
<evidence type="ECO:0000256" key="2">
    <source>
        <dbReference type="SAM" id="SignalP"/>
    </source>
</evidence>
<keyword evidence="1" id="KW-1133">Transmembrane helix</keyword>
<dbReference type="EnsemblProtists" id="EKX44593">
    <property type="protein sequence ID" value="EKX44593"/>
    <property type="gene ID" value="GUITHDRAFT_139538"/>
</dbReference>
<dbReference type="PaxDb" id="55529-EKX44593"/>
<dbReference type="HOGENOM" id="CLU_404644_0_0_1"/>
<organism evidence="3">
    <name type="scientific">Guillardia theta (strain CCMP2712)</name>
    <name type="common">Cryptophyte</name>
    <dbReference type="NCBI Taxonomy" id="905079"/>
    <lineage>
        <taxon>Eukaryota</taxon>
        <taxon>Cryptophyceae</taxon>
        <taxon>Pyrenomonadales</taxon>
        <taxon>Geminigeraceae</taxon>
        <taxon>Guillardia</taxon>
    </lineage>
</organism>